<dbReference type="RefSeq" id="XP_062879950.1">
    <property type="nucleotide sequence ID" value="XM_063023880.1"/>
</dbReference>
<sequence>MSIAVLTKKLHLHHSSTAVSPHMLTRQTLYELVVLSTSSCKVLRSSLTVASSDAHKWWDLSFAKSQMHIVDPAATMWSEARAKSTAAASASNSSRGSGHAPKPKKNASQKRAYSTKADKTSNKPIKTIGLKEKEQFEMHQSEVPLTRLARIFHYGTLAAGMSLSAASDGLKQYAQGNHKTVSLKSLFLSPSNIERMAKKFSKMRGAALKIGQMLSFQDLSILPAEIQQILMRVQNLAHYMPPAQLNRVMSRELGANWRKKHFASFEDVPFAAASIGQVHNAVTEDLLPVVVKVQYPGVADSIDSDLSNILMLLTALSMLPAGLFLDKTVANARLELKWECDYIREAQSLVRFRELLKDDPVFEVPKVLQQMSGEHVLTMERMRGTEIAKGDWDQETKNYIATNIMRLCLTELKQFKFMQTDPNWANFLYNEKTHKIELLDFGASREFRDEFVNDYCEILRGAVNGDTAKVEEYSLKLGYLTGNESSAMVEAHVNSIMVLGEAFAPRKNNEPFDFKNQTITDRVRDNIGLMLNERLTPPPEETYSLHRKLSGVYLLCAKLQATVPCADLFEKIVGR</sequence>
<feature type="domain" description="ABC1 atypical kinase-like" evidence="6">
    <location>
        <begin position="233"/>
        <end position="473"/>
    </location>
</feature>
<name>A0AAX4HG42_9ASCO</name>
<dbReference type="GO" id="GO:0016740">
    <property type="term" value="F:transferase activity"/>
    <property type="evidence" value="ECO:0007669"/>
    <property type="project" value="UniProtKB-KW"/>
</dbReference>
<dbReference type="InterPro" id="IPR034646">
    <property type="entry name" value="ADCK3_dom"/>
</dbReference>
<keyword evidence="3" id="KW-0547">Nucleotide-binding</keyword>
<dbReference type="KEGG" id="asau:88176025"/>
<keyword evidence="8" id="KW-1185">Reference proteome</keyword>
<accession>A0AAX4HG42</accession>
<evidence type="ECO:0000259" key="6">
    <source>
        <dbReference type="Pfam" id="PF03109"/>
    </source>
</evidence>
<dbReference type="AlphaFoldDB" id="A0AAX4HG42"/>
<dbReference type="GeneID" id="88176025"/>
<evidence type="ECO:0000256" key="1">
    <source>
        <dbReference type="ARBA" id="ARBA00009670"/>
    </source>
</evidence>
<reference evidence="7 8" key="1">
    <citation type="submission" date="2023-10" db="EMBL/GenBank/DDBJ databases">
        <title>Draft Genome Sequence of Candida saopaulonensis from a very Premature Infant with Sepsis.</title>
        <authorList>
            <person name="Ning Y."/>
            <person name="Dai R."/>
            <person name="Xiao M."/>
            <person name="Xu Y."/>
            <person name="Yan Q."/>
            <person name="Zhang L."/>
        </authorList>
    </citation>
    <scope>NUCLEOTIDE SEQUENCE [LARGE SCALE GENOMIC DNA]</scope>
    <source>
        <strain evidence="7 8">19XY460</strain>
    </source>
</reference>
<dbReference type="PANTHER" id="PTHR43851:SF3">
    <property type="entry name" value="COENZYME Q8"/>
    <property type="match status" value="1"/>
</dbReference>
<gene>
    <name evidence="7" type="ORF">PUMCH_004965</name>
</gene>
<dbReference type="InterPro" id="IPR051409">
    <property type="entry name" value="Atypical_kinase_ADCK"/>
</dbReference>
<keyword evidence="2" id="KW-0808">Transferase</keyword>
<dbReference type="GO" id="GO:0006744">
    <property type="term" value="P:ubiquinone biosynthetic process"/>
    <property type="evidence" value="ECO:0007669"/>
    <property type="project" value="TreeGrafter"/>
</dbReference>
<evidence type="ECO:0000313" key="8">
    <source>
        <dbReference type="Proteomes" id="UP001338582"/>
    </source>
</evidence>
<dbReference type="PANTHER" id="PTHR43851">
    <property type="match status" value="1"/>
</dbReference>
<dbReference type="InterPro" id="IPR004147">
    <property type="entry name" value="ABC1_dom"/>
</dbReference>
<evidence type="ECO:0000256" key="4">
    <source>
        <dbReference type="ARBA" id="ARBA00022840"/>
    </source>
</evidence>
<dbReference type="GO" id="GO:0005524">
    <property type="term" value="F:ATP binding"/>
    <property type="evidence" value="ECO:0007669"/>
    <property type="project" value="UniProtKB-KW"/>
</dbReference>
<evidence type="ECO:0000256" key="5">
    <source>
        <dbReference type="SAM" id="MobiDB-lite"/>
    </source>
</evidence>
<feature type="compositionally biased region" description="Low complexity" evidence="5">
    <location>
        <begin position="86"/>
        <end position="100"/>
    </location>
</feature>
<dbReference type="SUPFAM" id="SSF56112">
    <property type="entry name" value="Protein kinase-like (PK-like)"/>
    <property type="match status" value="1"/>
</dbReference>
<evidence type="ECO:0000256" key="3">
    <source>
        <dbReference type="ARBA" id="ARBA00022741"/>
    </source>
</evidence>
<dbReference type="Pfam" id="PF03109">
    <property type="entry name" value="ABC1"/>
    <property type="match status" value="1"/>
</dbReference>
<evidence type="ECO:0000256" key="2">
    <source>
        <dbReference type="ARBA" id="ARBA00022679"/>
    </source>
</evidence>
<dbReference type="EMBL" id="CP138900">
    <property type="protein sequence ID" value="WPK27572.1"/>
    <property type="molecule type" value="Genomic_DNA"/>
</dbReference>
<comment type="similarity">
    <text evidence="1">Belongs to the protein kinase superfamily. ADCK protein kinase family.</text>
</comment>
<dbReference type="InterPro" id="IPR011009">
    <property type="entry name" value="Kinase-like_dom_sf"/>
</dbReference>
<feature type="region of interest" description="Disordered" evidence="5">
    <location>
        <begin position="86"/>
        <end position="127"/>
    </location>
</feature>
<evidence type="ECO:0000313" key="7">
    <source>
        <dbReference type="EMBL" id="WPK27572.1"/>
    </source>
</evidence>
<dbReference type="Proteomes" id="UP001338582">
    <property type="component" value="Chromosome 7"/>
</dbReference>
<dbReference type="CDD" id="cd13970">
    <property type="entry name" value="ABC1_ADCK3"/>
    <property type="match status" value="1"/>
</dbReference>
<protein>
    <recommendedName>
        <fullName evidence="6">ABC1 atypical kinase-like domain-containing protein</fullName>
    </recommendedName>
</protein>
<keyword evidence="4" id="KW-0067">ATP-binding</keyword>
<proteinExistence type="inferred from homology"/>
<organism evidence="7 8">
    <name type="scientific">Australozyma saopauloensis</name>
    <dbReference type="NCBI Taxonomy" id="291208"/>
    <lineage>
        <taxon>Eukaryota</taxon>
        <taxon>Fungi</taxon>
        <taxon>Dikarya</taxon>
        <taxon>Ascomycota</taxon>
        <taxon>Saccharomycotina</taxon>
        <taxon>Pichiomycetes</taxon>
        <taxon>Metschnikowiaceae</taxon>
        <taxon>Australozyma</taxon>
    </lineage>
</organism>